<evidence type="ECO:0000313" key="3">
    <source>
        <dbReference type="Proteomes" id="UP000253324"/>
    </source>
</evidence>
<comment type="caution">
    <text evidence="2">The sequence shown here is derived from an EMBL/GenBank/DDBJ whole genome shotgun (WGS) entry which is preliminary data.</text>
</comment>
<name>A0A368YYU1_9HYPH</name>
<gene>
    <name evidence="2" type="ORF">C7476_103214</name>
</gene>
<accession>A0A368YYU1</accession>
<keyword evidence="1" id="KW-0472">Membrane</keyword>
<evidence type="ECO:0008006" key="4">
    <source>
        <dbReference type="Google" id="ProtNLM"/>
    </source>
</evidence>
<keyword evidence="3" id="KW-1185">Reference proteome</keyword>
<dbReference type="Proteomes" id="UP000253324">
    <property type="component" value="Unassembled WGS sequence"/>
</dbReference>
<feature type="transmembrane region" description="Helical" evidence="1">
    <location>
        <begin position="55"/>
        <end position="78"/>
    </location>
</feature>
<sequence>MEADSDKGLPVEVIYNERIKLFATFLNGLGVAVFAVGGLAPLISSFNGSTSPRPLLLFTSTICILGAFALHYIASVVLKRMRS</sequence>
<keyword evidence="1" id="KW-0812">Transmembrane</keyword>
<evidence type="ECO:0000256" key="1">
    <source>
        <dbReference type="SAM" id="Phobius"/>
    </source>
</evidence>
<feature type="transmembrane region" description="Helical" evidence="1">
    <location>
        <begin position="21"/>
        <end position="43"/>
    </location>
</feature>
<keyword evidence="1" id="KW-1133">Transmembrane helix</keyword>
<reference evidence="2 3" key="1">
    <citation type="submission" date="2018-07" db="EMBL/GenBank/DDBJ databases">
        <title>Genomic Encyclopedia of Type Strains, Phase III (KMG-III): the genomes of soil and plant-associated and newly described type strains.</title>
        <authorList>
            <person name="Whitman W."/>
        </authorList>
    </citation>
    <scope>NUCLEOTIDE SEQUENCE [LARGE SCALE GENOMIC DNA]</scope>
    <source>
        <strain evidence="2 3">31-25a</strain>
    </source>
</reference>
<protein>
    <recommendedName>
        <fullName evidence="4">Amino acid transporter</fullName>
    </recommendedName>
</protein>
<proteinExistence type="predicted"/>
<organism evidence="2 3">
    <name type="scientific">Phyllobacterium bourgognense</name>
    <dbReference type="NCBI Taxonomy" id="314236"/>
    <lineage>
        <taxon>Bacteria</taxon>
        <taxon>Pseudomonadati</taxon>
        <taxon>Pseudomonadota</taxon>
        <taxon>Alphaproteobacteria</taxon>
        <taxon>Hyphomicrobiales</taxon>
        <taxon>Phyllobacteriaceae</taxon>
        <taxon>Phyllobacterium</taxon>
    </lineage>
</organism>
<dbReference type="EMBL" id="QPJM01000003">
    <property type="protein sequence ID" value="RCW85372.1"/>
    <property type="molecule type" value="Genomic_DNA"/>
</dbReference>
<dbReference type="AlphaFoldDB" id="A0A368YYU1"/>
<evidence type="ECO:0000313" key="2">
    <source>
        <dbReference type="EMBL" id="RCW85372.1"/>
    </source>
</evidence>